<dbReference type="EnsemblMetazoa" id="G9143.1">
    <property type="protein sequence ID" value="G9143.1:cds"/>
    <property type="gene ID" value="G9143"/>
</dbReference>
<keyword evidence="7" id="KW-0862">Zinc</keyword>
<dbReference type="PANTHER" id="PTHR31816">
    <property type="entry name" value="MICOS COMPLEX SUBUNIT MIC13"/>
    <property type="match status" value="1"/>
</dbReference>
<dbReference type="GO" id="GO:0042407">
    <property type="term" value="P:cristae formation"/>
    <property type="evidence" value="ECO:0007669"/>
    <property type="project" value="TreeGrafter"/>
</dbReference>
<comment type="subunit">
    <text evidence="12">Component of the mitochondrial contact site and cristae organizing system (MICOS) complex.</text>
</comment>
<comment type="subcellular location">
    <subcellularLocation>
        <location evidence="1 12">Mitochondrion inner membrane</location>
        <topology evidence="1 12">Single-pass membrane protein</topology>
    </subcellularLocation>
</comment>
<keyword evidence="3" id="KW-0812">Transmembrane</keyword>
<accession>A0A8W8P1Z6</accession>
<protein>
    <recommendedName>
        <fullName evidence="12">MICOS complex subunit MIC13</fullName>
    </recommendedName>
</protein>
<evidence type="ECO:0000313" key="16">
    <source>
        <dbReference type="Proteomes" id="UP000005408"/>
    </source>
</evidence>
<evidence type="ECO:0000256" key="4">
    <source>
        <dbReference type="ARBA" id="ARBA00022723"/>
    </source>
</evidence>
<dbReference type="InterPro" id="IPR013083">
    <property type="entry name" value="Znf_RING/FYVE/PHD"/>
</dbReference>
<keyword evidence="5 11" id="KW-0863">Zinc-finger</keyword>
<dbReference type="InterPro" id="IPR001841">
    <property type="entry name" value="Znf_RING"/>
</dbReference>
<dbReference type="AlphaFoldDB" id="A0A8W8P1Z6"/>
<proteinExistence type="inferred from homology"/>
<dbReference type="GO" id="GO:0008270">
    <property type="term" value="F:zinc ion binding"/>
    <property type="evidence" value="ECO:0007669"/>
    <property type="project" value="UniProtKB-KW"/>
</dbReference>
<comment type="similarity">
    <text evidence="2 12">Belongs to the MICOS complex subunit Mic13 family.</text>
</comment>
<evidence type="ECO:0000256" key="8">
    <source>
        <dbReference type="ARBA" id="ARBA00022989"/>
    </source>
</evidence>
<dbReference type="Gene3D" id="3.30.40.10">
    <property type="entry name" value="Zinc/RING finger domain, C3HC4 (zinc finger)"/>
    <property type="match status" value="1"/>
</dbReference>
<evidence type="ECO:0000256" key="12">
    <source>
        <dbReference type="RuleBase" id="RU363009"/>
    </source>
</evidence>
<sequence length="251" mass="27927">MAVTIAKATAKLGVVGGTVYFTAKEGLWGNSKETNDAYKRLKSKTLDEWLPASVDMKPSTSKKLVSKPLMQKKEETPAVKSQQPSQYNACVNTVFKTLADLPETVPVKVNSVVTYFKNLGPNPFQETIATCALEEKKTNRNMAAKSSTGFRVPETPALQNQNNGVDPMDDSGMQQEMDRLQRENEEMVSMMQCKSCSRSAATRVIEDCGHLICERCIHKRKRCGKCKREITLTHRIFFAGTNSDGRKFFGA</sequence>
<keyword evidence="9 12" id="KW-0496">Mitochondrion</keyword>
<keyword evidence="16" id="KW-1185">Reference proteome</keyword>
<dbReference type="PANTHER" id="PTHR31816:SF3">
    <property type="entry name" value="MICOS COMPLEX SUBUNIT MIC13"/>
    <property type="match status" value="1"/>
</dbReference>
<evidence type="ECO:0000256" key="11">
    <source>
        <dbReference type="PROSITE-ProRule" id="PRU00175"/>
    </source>
</evidence>
<dbReference type="PROSITE" id="PS50089">
    <property type="entry name" value="ZF_RING_2"/>
    <property type="match status" value="1"/>
</dbReference>
<feature type="region of interest" description="Disordered" evidence="13">
    <location>
        <begin position="145"/>
        <end position="169"/>
    </location>
</feature>
<dbReference type="Pfam" id="PF15884">
    <property type="entry name" value="QIL1"/>
    <property type="match status" value="1"/>
</dbReference>
<dbReference type="PROSITE" id="PS00518">
    <property type="entry name" value="ZF_RING_1"/>
    <property type="match status" value="1"/>
</dbReference>
<keyword evidence="8" id="KW-1133">Transmembrane helix</keyword>
<comment type="function">
    <text evidence="12">Component of the MICOS complex, a large protein complex of the mitochondrial inner membrane that plays crucial roles in the maintenance of crista junctions, inner membrane architecture, and formation of contact sites to the outer membrane.</text>
</comment>
<evidence type="ECO:0000256" key="10">
    <source>
        <dbReference type="ARBA" id="ARBA00023136"/>
    </source>
</evidence>
<dbReference type="GO" id="GO:0044284">
    <property type="term" value="C:mitochondrial crista junction"/>
    <property type="evidence" value="ECO:0007669"/>
    <property type="project" value="TreeGrafter"/>
</dbReference>
<evidence type="ECO:0000256" key="7">
    <source>
        <dbReference type="ARBA" id="ARBA00022833"/>
    </source>
</evidence>
<evidence type="ECO:0000256" key="2">
    <source>
        <dbReference type="ARBA" id="ARBA00006771"/>
    </source>
</evidence>
<dbReference type="InterPro" id="IPR026769">
    <property type="entry name" value="Mic13"/>
</dbReference>
<evidence type="ECO:0000313" key="15">
    <source>
        <dbReference type="EnsemblMetazoa" id="G9143.1:cds"/>
    </source>
</evidence>
<evidence type="ECO:0000259" key="14">
    <source>
        <dbReference type="PROSITE" id="PS50089"/>
    </source>
</evidence>
<keyword evidence="10" id="KW-0472">Membrane</keyword>
<dbReference type="InterPro" id="IPR017907">
    <property type="entry name" value="Znf_RING_CS"/>
</dbReference>
<dbReference type="GO" id="GO:0061617">
    <property type="term" value="C:MICOS complex"/>
    <property type="evidence" value="ECO:0007669"/>
    <property type="project" value="UniProtKB-UniRule"/>
</dbReference>
<evidence type="ECO:0000256" key="9">
    <source>
        <dbReference type="ARBA" id="ARBA00023128"/>
    </source>
</evidence>
<feature type="domain" description="RING-type" evidence="14">
    <location>
        <begin position="193"/>
        <end position="227"/>
    </location>
</feature>
<evidence type="ECO:0000256" key="3">
    <source>
        <dbReference type="ARBA" id="ARBA00022692"/>
    </source>
</evidence>
<reference evidence="15" key="1">
    <citation type="submission" date="2022-08" db="UniProtKB">
        <authorList>
            <consortium name="EnsemblMetazoa"/>
        </authorList>
    </citation>
    <scope>IDENTIFICATION</scope>
    <source>
        <strain evidence="15">05x7-T-G4-1.051#20</strain>
    </source>
</reference>
<dbReference type="Proteomes" id="UP000005408">
    <property type="component" value="Unassembled WGS sequence"/>
</dbReference>
<evidence type="ECO:0000256" key="1">
    <source>
        <dbReference type="ARBA" id="ARBA00004434"/>
    </source>
</evidence>
<keyword evidence="6 12" id="KW-0999">Mitochondrion inner membrane</keyword>
<evidence type="ECO:0000256" key="5">
    <source>
        <dbReference type="ARBA" id="ARBA00022771"/>
    </source>
</evidence>
<name>A0A8W8P1Z6_MAGGI</name>
<organism evidence="15 16">
    <name type="scientific">Magallana gigas</name>
    <name type="common">Pacific oyster</name>
    <name type="synonym">Crassostrea gigas</name>
    <dbReference type="NCBI Taxonomy" id="29159"/>
    <lineage>
        <taxon>Eukaryota</taxon>
        <taxon>Metazoa</taxon>
        <taxon>Spiralia</taxon>
        <taxon>Lophotrochozoa</taxon>
        <taxon>Mollusca</taxon>
        <taxon>Bivalvia</taxon>
        <taxon>Autobranchia</taxon>
        <taxon>Pteriomorphia</taxon>
        <taxon>Ostreida</taxon>
        <taxon>Ostreoidea</taxon>
        <taxon>Ostreidae</taxon>
        <taxon>Magallana</taxon>
    </lineage>
</organism>
<feature type="region of interest" description="Disordered" evidence="13">
    <location>
        <begin position="60"/>
        <end position="83"/>
    </location>
</feature>
<dbReference type="SUPFAM" id="SSF57850">
    <property type="entry name" value="RING/U-box"/>
    <property type="match status" value="1"/>
</dbReference>
<keyword evidence="4" id="KW-0479">Metal-binding</keyword>
<evidence type="ECO:0000256" key="6">
    <source>
        <dbReference type="ARBA" id="ARBA00022792"/>
    </source>
</evidence>
<evidence type="ECO:0000256" key="13">
    <source>
        <dbReference type="SAM" id="MobiDB-lite"/>
    </source>
</evidence>